<name>A0A250WV48_9CHLO</name>
<feature type="compositionally biased region" description="Low complexity" evidence="4">
    <location>
        <begin position="307"/>
        <end position="331"/>
    </location>
</feature>
<dbReference type="EMBL" id="BEGY01000008">
    <property type="protein sequence ID" value="GAX74675.1"/>
    <property type="molecule type" value="Genomic_DNA"/>
</dbReference>
<dbReference type="InterPro" id="IPR032675">
    <property type="entry name" value="LRR_dom_sf"/>
</dbReference>
<dbReference type="STRING" id="1157962.A0A250WV48"/>
<gene>
    <name evidence="5" type="ORF">CEUSTIGMA_g2123.t1</name>
</gene>
<evidence type="ECO:0000313" key="5">
    <source>
        <dbReference type="EMBL" id="GAX74675.1"/>
    </source>
</evidence>
<dbReference type="OrthoDB" id="1668230at2759"/>
<sequence>MCGRSIRAHQTLQSKKPIDEQILLAMPGIETLTPQNEASTVKEAASLKSLYLNLSGTELVEAPDCSHLRRLNSLNLSNNGIKTLVCSVLPRNLTELRIQGCNLTHLPKELPTLVNLKIIHAGTNRLENIDIVFKCPRLQHAGAAYNNVRDLPQHSEIFKSSSLISLDMGYNSLRHALHTCKLLSDLPYLQNLNLSGNPMCLLPSYADNVKASLKGLKYFDHMKLDALAQKYANESPPPLHPEETAIQDAQSNEDKVQSSYLYLEILDLRPCEDPFKEAREVIAQQAAASATVPTAAGKKPASPAGRKPATPVATAGAAGKGPKTPASGTSATAAAAPVPLPMLPVYYHIDLIDAEGTTYACVPVKMVPPTTPEEEAAAAAPGGTKSGDKAAKGGKPASTAASKSHPPVGSEVEGGVGALQRGRLRVQLEVVNTVECRDWLRRGLQLRLFRTTLTAVPKSDPQLSFEVQAPPPAGKAAAANKADPSPEVQPPPYDITTEDAVIGTGIVVCQDLVSGHVSSTFSPLTFIPVPELWDKTGVRLGLKDERHIAQPVATATVSCHMHKK</sequence>
<feature type="compositionally biased region" description="Low complexity" evidence="4">
    <location>
        <begin position="287"/>
        <end position="296"/>
    </location>
</feature>
<comment type="subcellular location">
    <subcellularLocation>
        <location evidence="1">Cytoplasm</location>
        <location evidence="1">Cytoskeleton</location>
        <location evidence="1">Cilium axoneme</location>
    </subcellularLocation>
</comment>
<keyword evidence="3" id="KW-0677">Repeat</keyword>
<dbReference type="Gene3D" id="3.80.10.10">
    <property type="entry name" value="Ribonuclease Inhibitor"/>
    <property type="match status" value="1"/>
</dbReference>
<dbReference type="Proteomes" id="UP000232323">
    <property type="component" value="Unassembled WGS sequence"/>
</dbReference>
<keyword evidence="6" id="KW-1185">Reference proteome</keyword>
<proteinExistence type="predicted"/>
<dbReference type="SUPFAM" id="SSF52075">
    <property type="entry name" value="Outer arm dynein light chain 1"/>
    <property type="match status" value="1"/>
</dbReference>
<evidence type="ECO:0000256" key="2">
    <source>
        <dbReference type="ARBA" id="ARBA00022614"/>
    </source>
</evidence>
<evidence type="ECO:0000313" key="6">
    <source>
        <dbReference type="Proteomes" id="UP000232323"/>
    </source>
</evidence>
<organism evidence="5 6">
    <name type="scientific">Chlamydomonas eustigma</name>
    <dbReference type="NCBI Taxonomy" id="1157962"/>
    <lineage>
        <taxon>Eukaryota</taxon>
        <taxon>Viridiplantae</taxon>
        <taxon>Chlorophyta</taxon>
        <taxon>core chlorophytes</taxon>
        <taxon>Chlorophyceae</taxon>
        <taxon>CS clade</taxon>
        <taxon>Chlamydomonadales</taxon>
        <taxon>Chlamydomonadaceae</taxon>
        <taxon>Chlamydomonas</taxon>
    </lineage>
</organism>
<dbReference type="GO" id="GO:0005930">
    <property type="term" value="C:axoneme"/>
    <property type="evidence" value="ECO:0007669"/>
    <property type="project" value="UniProtKB-SubCell"/>
</dbReference>
<dbReference type="PANTHER" id="PTHR48051">
    <property type="match status" value="1"/>
</dbReference>
<evidence type="ECO:0000256" key="4">
    <source>
        <dbReference type="SAM" id="MobiDB-lite"/>
    </source>
</evidence>
<evidence type="ECO:0000256" key="3">
    <source>
        <dbReference type="ARBA" id="ARBA00022737"/>
    </source>
</evidence>
<feature type="region of interest" description="Disordered" evidence="4">
    <location>
        <begin position="287"/>
        <end position="331"/>
    </location>
</feature>
<dbReference type="InterPro" id="IPR050216">
    <property type="entry name" value="LRR_domain-containing"/>
</dbReference>
<reference evidence="5 6" key="1">
    <citation type="submission" date="2017-08" db="EMBL/GenBank/DDBJ databases">
        <title>Acidophilic green algal genome provides insights into adaptation to an acidic environment.</title>
        <authorList>
            <person name="Hirooka S."/>
            <person name="Hirose Y."/>
            <person name="Kanesaki Y."/>
            <person name="Higuchi S."/>
            <person name="Fujiwara T."/>
            <person name="Onuma R."/>
            <person name="Era A."/>
            <person name="Ohbayashi R."/>
            <person name="Uzuka A."/>
            <person name="Nozaki H."/>
            <person name="Yoshikawa H."/>
            <person name="Miyagishima S.Y."/>
        </authorList>
    </citation>
    <scope>NUCLEOTIDE SEQUENCE [LARGE SCALE GENOMIC DNA]</scope>
    <source>
        <strain evidence="5 6">NIES-2499</strain>
    </source>
</reference>
<feature type="region of interest" description="Disordered" evidence="4">
    <location>
        <begin position="372"/>
        <end position="415"/>
    </location>
</feature>
<dbReference type="AlphaFoldDB" id="A0A250WV48"/>
<keyword evidence="2" id="KW-0433">Leucine-rich repeat</keyword>
<accession>A0A250WV48</accession>
<protein>
    <submittedName>
        <fullName evidence="5">Uncharacterized protein</fullName>
    </submittedName>
</protein>
<evidence type="ECO:0000256" key="1">
    <source>
        <dbReference type="ARBA" id="ARBA00004430"/>
    </source>
</evidence>
<dbReference type="PANTHER" id="PTHR48051:SF1">
    <property type="entry name" value="RAS SUPPRESSOR PROTEIN 1"/>
    <property type="match status" value="1"/>
</dbReference>
<comment type="caution">
    <text evidence="5">The sequence shown here is derived from an EMBL/GenBank/DDBJ whole genome shotgun (WGS) entry which is preliminary data.</text>
</comment>